<dbReference type="SUPFAM" id="SSF117281">
    <property type="entry name" value="Kelch motif"/>
    <property type="match status" value="1"/>
</dbReference>
<dbReference type="Gene3D" id="2.120.10.80">
    <property type="entry name" value="Kelch-type beta propeller"/>
    <property type="match status" value="1"/>
</dbReference>
<keyword evidence="3" id="KW-0812">Transmembrane</keyword>
<feature type="transmembrane region" description="Helical" evidence="3">
    <location>
        <begin position="332"/>
        <end position="354"/>
    </location>
</feature>
<evidence type="ECO:0000256" key="3">
    <source>
        <dbReference type="SAM" id="Phobius"/>
    </source>
</evidence>
<dbReference type="Pfam" id="PF24681">
    <property type="entry name" value="Kelch_KLHDC2_KLHL20_DRC7"/>
    <property type="match status" value="1"/>
</dbReference>
<accession>A0A397UV74</accession>
<keyword evidence="3" id="KW-1133">Transmembrane helix</keyword>
<comment type="caution">
    <text evidence="4">The sequence shown here is derived from an EMBL/GenBank/DDBJ whole genome shotgun (WGS) entry which is preliminary data.</text>
</comment>
<sequence>MNPRFTDQVLYLNLSSSFNITSPPWSQIATSPIPIPLFYPALCLSTDGSTVHLVGGLSQDQQNSSILMIPQSSVYAFNINSMQWTSPSISNFNNTFLGREYVQGVADSNGNCYLFGGYLTNITAESPRIYYNDTNIFDTKEMKWSTLTLPNAPLRLRAYSAVLKDNLILYIGGLGSSMDTISAFDTTNLKWLSMTTSGDSIKPRLGQSAVLTQDGRIIIYGGIGTTGIQVQPDVAVLYVNTTPYTWKAITDKAPQSLVYHSTTLYGIYMIVAFGSIAPTSISTTSLTLNSNLYIFNAQNYTWVNTFDVSDVNGFVSKHPPELVETISLGAKIGIGIGVVAAVGIIAAVVGFFLYKKFRNSVATPGTQYI</sequence>
<gene>
    <name evidence="4" type="ORF">C2G38_2197136</name>
</gene>
<dbReference type="EMBL" id="QKWP01000899">
    <property type="protein sequence ID" value="RIB13702.1"/>
    <property type="molecule type" value="Genomic_DNA"/>
</dbReference>
<evidence type="ECO:0000313" key="5">
    <source>
        <dbReference type="Proteomes" id="UP000266673"/>
    </source>
</evidence>
<keyword evidence="5" id="KW-1185">Reference proteome</keyword>
<protein>
    <recommendedName>
        <fullName evidence="6">Galactose oxidase</fullName>
    </recommendedName>
</protein>
<dbReference type="PANTHER" id="PTHR46093">
    <property type="entry name" value="ACYL-COA-BINDING DOMAIN-CONTAINING PROTEIN 5"/>
    <property type="match status" value="1"/>
</dbReference>
<keyword evidence="1" id="KW-0880">Kelch repeat</keyword>
<dbReference type="Proteomes" id="UP000266673">
    <property type="component" value="Unassembled WGS sequence"/>
</dbReference>
<dbReference type="InterPro" id="IPR015915">
    <property type="entry name" value="Kelch-typ_b-propeller"/>
</dbReference>
<name>A0A397UV74_9GLOM</name>
<dbReference type="AlphaFoldDB" id="A0A397UV74"/>
<keyword evidence="2" id="KW-0677">Repeat</keyword>
<dbReference type="PANTHER" id="PTHR46093:SF18">
    <property type="entry name" value="FIBRONECTIN TYPE-III DOMAIN-CONTAINING PROTEIN"/>
    <property type="match status" value="1"/>
</dbReference>
<evidence type="ECO:0000256" key="1">
    <source>
        <dbReference type="ARBA" id="ARBA00022441"/>
    </source>
</evidence>
<keyword evidence="3" id="KW-0472">Membrane</keyword>
<evidence type="ECO:0000313" key="4">
    <source>
        <dbReference type="EMBL" id="RIB13702.1"/>
    </source>
</evidence>
<evidence type="ECO:0000256" key="2">
    <source>
        <dbReference type="ARBA" id="ARBA00022737"/>
    </source>
</evidence>
<dbReference type="OrthoDB" id="10251809at2759"/>
<dbReference type="STRING" id="44941.A0A397UV74"/>
<reference evidence="4 5" key="1">
    <citation type="submission" date="2018-06" db="EMBL/GenBank/DDBJ databases">
        <title>Comparative genomics reveals the genomic features of Rhizophagus irregularis, R. cerebriforme, R. diaphanum and Gigaspora rosea, and their symbiotic lifestyle signature.</title>
        <authorList>
            <person name="Morin E."/>
            <person name="San Clemente H."/>
            <person name="Chen E.C.H."/>
            <person name="De La Providencia I."/>
            <person name="Hainaut M."/>
            <person name="Kuo A."/>
            <person name="Kohler A."/>
            <person name="Murat C."/>
            <person name="Tang N."/>
            <person name="Roy S."/>
            <person name="Loubradou J."/>
            <person name="Henrissat B."/>
            <person name="Grigoriev I.V."/>
            <person name="Corradi N."/>
            <person name="Roux C."/>
            <person name="Martin F.M."/>
        </authorList>
    </citation>
    <scope>NUCLEOTIDE SEQUENCE [LARGE SCALE GENOMIC DNA]</scope>
    <source>
        <strain evidence="4 5">DAOM 194757</strain>
    </source>
</reference>
<organism evidence="4 5">
    <name type="scientific">Gigaspora rosea</name>
    <dbReference type="NCBI Taxonomy" id="44941"/>
    <lineage>
        <taxon>Eukaryota</taxon>
        <taxon>Fungi</taxon>
        <taxon>Fungi incertae sedis</taxon>
        <taxon>Mucoromycota</taxon>
        <taxon>Glomeromycotina</taxon>
        <taxon>Glomeromycetes</taxon>
        <taxon>Diversisporales</taxon>
        <taxon>Gigasporaceae</taxon>
        <taxon>Gigaspora</taxon>
    </lineage>
</organism>
<evidence type="ECO:0008006" key="6">
    <source>
        <dbReference type="Google" id="ProtNLM"/>
    </source>
</evidence>
<proteinExistence type="predicted"/>